<dbReference type="Proteomes" id="UP000005709">
    <property type="component" value="Unassembled WGS sequence"/>
</dbReference>
<organism evidence="1 2">
    <name type="scientific">Campylobacter gracilis RM3268</name>
    <dbReference type="NCBI Taxonomy" id="553220"/>
    <lineage>
        <taxon>Bacteria</taxon>
        <taxon>Pseudomonadati</taxon>
        <taxon>Campylobacterota</taxon>
        <taxon>Epsilonproteobacteria</taxon>
        <taxon>Campylobacterales</taxon>
        <taxon>Campylobacteraceae</taxon>
        <taxon>Campylobacter</taxon>
    </lineage>
</organism>
<proteinExistence type="predicted"/>
<reference evidence="1 2" key="1">
    <citation type="submission" date="2009-07" db="EMBL/GenBank/DDBJ databases">
        <authorList>
            <person name="Madupu R."/>
            <person name="Sebastian Y."/>
            <person name="Durkin A.S."/>
            <person name="Torralba M."/>
            <person name="Methe B."/>
            <person name="Sutton G.G."/>
            <person name="Strausberg R.L."/>
            <person name="Nelson K.E."/>
        </authorList>
    </citation>
    <scope>NUCLEOTIDE SEQUENCE [LARGE SCALE GENOMIC DNA]</scope>
    <source>
        <strain evidence="1 2">RM3268</strain>
    </source>
</reference>
<name>C8PL79_9BACT</name>
<evidence type="ECO:0000313" key="1">
    <source>
        <dbReference type="EMBL" id="EEV16494.1"/>
    </source>
</evidence>
<protein>
    <submittedName>
        <fullName evidence="1">Uncharacterized protein</fullName>
    </submittedName>
</protein>
<gene>
    <name evidence="1" type="ORF">CAMGR0001_2870</name>
</gene>
<comment type="caution">
    <text evidence="1">The sequence shown here is derived from an EMBL/GenBank/DDBJ whole genome shotgun (WGS) entry which is preliminary data.</text>
</comment>
<dbReference type="EMBL" id="ACYG01000031">
    <property type="protein sequence ID" value="EEV16494.1"/>
    <property type="molecule type" value="Genomic_DNA"/>
</dbReference>
<dbReference type="STRING" id="824.CGRAC_1723"/>
<dbReference type="AlphaFoldDB" id="C8PL79"/>
<accession>C8PL79</accession>
<evidence type="ECO:0000313" key="2">
    <source>
        <dbReference type="Proteomes" id="UP000005709"/>
    </source>
</evidence>
<keyword evidence="2" id="KW-1185">Reference proteome</keyword>
<sequence length="58" mass="6815">MIAMKPAKNYISKRAITRFLILRTSLRKRANARLKFEKFKSHEELLKQALKGALEDKI</sequence>